<evidence type="ECO:0000256" key="4">
    <source>
        <dbReference type="ARBA" id="ARBA00022906"/>
    </source>
</evidence>
<dbReference type="NCBIfam" id="TIGR01297">
    <property type="entry name" value="CDF"/>
    <property type="match status" value="1"/>
</dbReference>
<keyword evidence="5 9" id="KW-1133">Transmembrane helix</keyword>
<dbReference type="InterPro" id="IPR027469">
    <property type="entry name" value="Cation_efflux_TMD_sf"/>
</dbReference>
<dbReference type="EMBL" id="JAODZE010000005">
    <property type="protein sequence ID" value="MDH0146127.1"/>
    <property type="molecule type" value="Genomic_DNA"/>
</dbReference>
<evidence type="ECO:0000256" key="9">
    <source>
        <dbReference type="SAM" id="Phobius"/>
    </source>
</evidence>
<dbReference type="InterPro" id="IPR045316">
    <property type="entry name" value="Msc2-like"/>
</dbReference>
<keyword evidence="4" id="KW-0864">Zinc transport</keyword>
<dbReference type="NCBIfam" id="NF033827">
    <property type="entry name" value="CDF_efflux_DmeF"/>
    <property type="match status" value="1"/>
</dbReference>
<dbReference type="SUPFAM" id="SSF161111">
    <property type="entry name" value="Cation efflux protein transmembrane domain-like"/>
    <property type="match status" value="1"/>
</dbReference>
<dbReference type="AlphaFoldDB" id="A0AA42KR49"/>
<comment type="subcellular location">
    <subcellularLocation>
        <location evidence="1">Membrane</location>
        <topology evidence="1">Multi-pass membrane protein</topology>
    </subcellularLocation>
</comment>
<feature type="domain" description="Cation efflux protein transmembrane" evidence="10">
    <location>
        <begin position="27"/>
        <end position="247"/>
    </location>
</feature>
<proteinExistence type="predicted"/>
<dbReference type="RefSeq" id="WP_279648006.1">
    <property type="nucleotide sequence ID" value="NZ_JAODZE010000005.1"/>
</dbReference>
<dbReference type="PANTHER" id="PTHR45755:SF4">
    <property type="entry name" value="ZINC TRANSPORTER 7"/>
    <property type="match status" value="1"/>
</dbReference>
<protein>
    <submittedName>
        <fullName evidence="11">CDF family Co(II)/Ni(II) efflux transporter DmeF</fullName>
    </submittedName>
</protein>
<comment type="caution">
    <text evidence="11">The sequence shown here is derived from an EMBL/GenBank/DDBJ whole genome shotgun (WGS) entry which is preliminary data.</text>
</comment>
<evidence type="ECO:0000256" key="6">
    <source>
        <dbReference type="ARBA" id="ARBA00023065"/>
    </source>
</evidence>
<dbReference type="Gene3D" id="1.20.1510.10">
    <property type="entry name" value="Cation efflux protein transmembrane domain"/>
    <property type="match status" value="1"/>
</dbReference>
<keyword evidence="4" id="KW-0862">Zinc</keyword>
<evidence type="ECO:0000256" key="8">
    <source>
        <dbReference type="SAM" id="MobiDB-lite"/>
    </source>
</evidence>
<feature type="transmembrane region" description="Helical" evidence="9">
    <location>
        <begin position="190"/>
        <end position="210"/>
    </location>
</feature>
<keyword evidence="3 9" id="KW-0812">Transmembrane</keyword>
<feature type="region of interest" description="Disordered" evidence="8">
    <location>
        <begin position="157"/>
        <end position="181"/>
    </location>
</feature>
<sequence>MSDCNHAQWQPPHDYRPLERRSERRTWAVVILTGLTMLLEIVAGYWFNSMALLADGWHMASHMVAIGLAALAYLLARRYAADHRFAFGTWKIEVLAGFASALLLVVVALFMIGESLLRFWAPAAIGFDEALVVAVVGLLVNLLSAWLLRDQHDHGHGHGHGHGDDAHSHAERGHAHAHGAPGKDLNRHAAFIHVLTDALTSVAAIIALLGGKLFGWGWLDPAMGIIGALVILVWARGLLRDTAKALLDREMDDPLVGKVREALERVPDTEVTDLHLWRVGRSQYSCILSVVTHQPHTADRYKAALQPFAQLVHITAEVNRCGESAHLDSRQ</sequence>
<dbReference type="InterPro" id="IPR002524">
    <property type="entry name" value="Cation_efflux"/>
</dbReference>
<feature type="compositionally biased region" description="Basic and acidic residues" evidence="8">
    <location>
        <begin position="157"/>
        <end position="174"/>
    </location>
</feature>
<feature type="transmembrane region" description="Helical" evidence="9">
    <location>
        <begin position="119"/>
        <end position="148"/>
    </location>
</feature>
<dbReference type="PANTHER" id="PTHR45755">
    <property type="match status" value="1"/>
</dbReference>
<feature type="transmembrane region" description="Helical" evidence="9">
    <location>
        <begin position="26"/>
        <end position="47"/>
    </location>
</feature>
<organism evidence="11 12">
    <name type="scientific">Stutzerimonas stutzeri</name>
    <name type="common">Pseudomonas stutzeri</name>
    <dbReference type="NCBI Taxonomy" id="316"/>
    <lineage>
        <taxon>Bacteria</taxon>
        <taxon>Pseudomonadati</taxon>
        <taxon>Pseudomonadota</taxon>
        <taxon>Gammaproteobacteria</taxon>
        <taxon>Pseudomonadales</taxon>
        <taxon>Pseudomonadaceae</taxon>
        <taxon>Stutzerimonas</taxon>
    </lineage>
</organism>
<gene>
    <name evidence="11" type="primary">dmeF</name>
    <name evidence="11" type="ORF">N7335_06975</name>
</gene>
<dbReference type="InterPro" id="IPR058533">
    <property type="entry name" value="Cation_efflux_TM"/>
</dbReference>
<evidence type="ECO:0000256" key="5">
    <source>
        <dbReference type="ARBA" id="ARBA00022989"/>
    </source>
</evidence>
<keyword evidence="2" id="KW-0813">Transport</keyword>
<evidence type="ECO:0000256" key="1">
    <source>
        <dbReference type="ARBA" id="ARBA00004141"/>
    </source>
</evidence>
<evidence type="ECO:0000313" key="12">
    <source>
        <dbReference type="Proteomes" id="UP001158076"/>
    </source>
</evidence>
<feature type="transmembrane region" description="Helical" evidence="9">
    <location>
        <begin position="222"/>
        <end position="239"/>
    </location>
</feature>
<evidence type="ECO:0000256" key="7">
    <source>
        <dbReference type="ARBA" id="ARBA00023136"/>
    </source>
</evidence>
<evidence type="ECO:0000313" key="11">
    <source>
        <dbReference type="EMBL" id="MDH0146127.1"/>
    </source>
</evidence>
<evidence type="ECO:0000256" key="3">
    <source>
        <dbReference type="ARBA" id="ARBA00022692"/>
    </source>
</evidence>
<evidence type="ECO:0000259" key="10">
    <source>
        <dbReference type="Pfam" id="PF01545"/>
    </source>
</evidence>
<dbReference type="GO" id="GO:0016020">
    <property type="term" value="C:membrane"/>
    <property type="evidence" value="ECO:0007669"/>
    <property type="project" value="UniProtKB-SubCell"/>
</dbReference>
<accession>A0AA42KR49</accession>
<dbReference type="Proteomes" id="UP001158076">
    <property type="component" value="Unassembled WGS sequence"/>
</dbReference>
<evidence type="ECO:0000256" key="2">
    <source>
        <dbReference type="ARBA" id="ARBA00022448"/>
    </source>
</evidence>
<dbReference type="GO" id="GO:0006882">
    <property type="term" value="P:intracellular zinc ion homeostasis"/>
    <property type="evidence" value="ECO:0007669"/>
    <property type="project" value="InterPro"/>
</dbReference>
<dbReference type="GO" id="GO:0005385">
    <property type="term" value="F:zinc ion transmembrane transporter activity"/>
    <property type="evidence" value="ECO:0007669"/>
    <property type="project" value="InterPro"/>
</dbReference>
<name>A0AA42KR49_STUST</name>
<reference evidence="11" key="1">
    <citation type="submission" date="2022-09" db="EMBL/GenBank/DDBJ databases">
        <title>Intensive care unit water sources are persistently colonized with multi-drug resistant bacteria and are the site of extensive horizontal gene transfer of antibiotic resistance genes.</title>
        <authorList>
            <person name="Diorio-Toth L."/>
        </authorList>
    </citation>
    <scope>NUCLEOTIDE SEQUENCE</scope>
    <source>
        <strain evidence="11">GD04147</strain>
    </source>
</reference>
<feature type="transmembrane region" description="Helical" evidence="9">
    <location>
        <begin position="59"/>
        <end position="80"/>
    </location>
</feature>
<keyword evidence="7 9" id="KW-0472">Membrane</keyword>
<feature type="transmembrane region" description="Helical" evidence="9">
    <location>
        <begin position="92"/>
        <end position="113"/>
    </location>
</feature>
<keyword evidence="6" id="KW-0406">Ion transport</keyword>
<dbReference type="Pfam" id="PF01545">
    <property type="entry name" value="Cation_efflux"/>
    <property type="match status" value="1"/>
</dbReference>